<sequence length="122" mass="13788">MFFLPPTTSTVKFDPNATLTNWEEDVDVRNFTGVACNKQHHRVAELFLSGCRLIGPFSPFLSALTGLLELFDNHLYGVIAPEFSHLTRLHYFRLDGNNLQGPITESFALLSELWSLSFLVTI</sequence>
<accession>A0ACC0WZR5</accession>
<comment type="caution">
    <text evidence="1">The sequence shown here is derived from an EMBL/GenBank/DDBJ whole genome shotgun (WGS) entry which is preliminary data.</text>
</comment>
<keyword evidence="2" id="KW-1185">Reference proteome</keyword>
<reference evidence="2" key="1">
    <citation type="journal article" date="2023" name="G3 (Bethesda)">
        <title>Genome assembly and association tests identify interacting loci associated with vigor, precocity, and sex in interspecific pistachio rootstocks.</title>
        <authorList>
            <person name="Palmer W."/>
            <person name="Jacygrad E."/>
            <person name="Sagayaradj S."/>
            <person name="Cavanaugh K."/>
            <person name="Han R."/>
            <person name="Bertier L."/>
            <person name="Beede B."/>
            <person name="Kafkas S."/>
            <person name="Golino D."/>
            <person name="Preece J."/>
            <person name="Michelmore R."/>
        </authorList>
    </citation>
    <scope>NUCLEOTIDE SEQUENCE [LARGE SCALE GENOMIC DNA]</scope>
</reference>
<dbReference type="EMBL" id="CM047750">
    <property type="protein sequence ID" value="KAJ0007756.1"/>
    <property type="molecule type" value="Genomic_DNA"/>
</dbReference>
<evidence type="ECO:0000313" key="1">
    <source>
        <dbReference type="EMBL" id="KAJ0007756.1"/>
    </source>
</evidence>
<proteinExistence type="predicted"/>
<name>A0ACC0WZR5_9ROSI</name>
<gene>
    <name evidence="1" type="ORF">Pint_30361</name>
</gene>
<dbReference type="Proteomes" id="UP001163603">
    <property type="component" value="Chromosome 15"/>
</dbReference>
<evidence type="ECO:0000313" key="2">
    <source>
        <dbReference type="Proteomes" id="UP001163603"/>
    </source>
</evidence>
<protein>
    <submittedName>
        <fullName evidence="1">Uncharacterized protein</fullName>
    </submittedName>
</protein>
<organism evidence="1 2">
    <name type="scientific">Pistacia integerrima</name>
    <dbReference type="NCBI Taxonomy" id="434235"/>
    <lineage>
        <taxon>Eukaryota</taxon>
        <taxon>Viridiplantae</taxon>
        <taxon>Streptophyta</taxon>
        <taxon>Embryophyta</taxon>
        <taxon>Tracheophyta</taxon>
        <taxon>Spermatophyta</taxon>
        <taxon>Magnoliopsida</taxon>
        <taxon>eudicotyledons</taxon>
        <taxon>Gunneridae</taxon>
        <taxon>Pentapetalae</taxon>
        <taxon>rosids</taxon>
        <taxon>malvids</taxon>
        <taxon>Sapindales</taxon>
        <taxon>Anacardiaceae</taxon>
        <taxon>Pistacia</taxon>
    </lineage>
</organism>